<gene>
    <name evidence="3" type="ORF">HannXRQ_Chr01g0025331</name>
    <name evidence="2" type="ORF">HanXRQr2_Chr01g0037541</name>
</gene>
<evidence type="ECO:0000256" key="1">
    <source>
        <dbReference type="ARBA" id="ARBA00006974"/>
    </source>
</evidence>
<evidence type="ECO:0000313" key="3">
    <source>
        <dbReference type="EMBL" id="OTG38037.1"/>
    </source>
</evidence>
<accession>A0A251VR21</accession>
<comment type="similarity">
    <text evidence="1">Belongs to the ARG7 family.</text>
</comment>
<evidence type="ECO:0000313" key="4">
    <source>
        <dbReference type="Proteomes" id="UP000215914"/>
    </source>
</evidence>
<dbReference type="InterPro" id="IPR003676">
    <property type="entry name" value="SAUR_fam"/>
</dbReference>
<dbReference type="InParanoid" id="A0A251VR21"/>
<reference evidence="2 4" key="1">
    <citation type="journal article" date="2017" name="Nature">
        <title>The sunflower genome provides insights into oil metabolism, flowering and Asterid evolution.</title>
        <authorList>
            <person name="Badouin H."/>
            <person name="Gouzy J."/>
            <person name="Grassa C.J."/>
            <person name="Murat F."/>
            <person name="Staton S.E."/>
            <person name="Cottret L."/>
            <person name="Lelandais-Briere C."/>
            <person name="Owens G.L."/>
            <person name="Carrere S."/>
            <person name="Mayjonade B."/>
            <person name="Legrand L."/>
            <person name="Gill N."/>
            <person name="Kane N.C."/>
            <person name="Bowers J.E."/>
            <person name="Hubner S."/>
            <person name="Bellec A."/>
            <person name="Berard A."/>
            <person name="Berges H."/>
            <person name="Blanchet N."/>
            <person name="Boniface M.C."/>
            <person name="Brunel D."/>
            <person name="Catrice O."/>
            <person name="Chaidir N."/>
            <person name="Claudel C."/>
            <person name="Donnadieu C."/>
            <person name="Faraut T."/>
            <person name="Fievet G."/>
            <person name="Helmstetter N."/>
            <person name="King M."/>
            <person name="Knapp S.J."/>
            <person name="Lai Z."/>
            <person name="Le Paslier M.C."/>
            <person name="Lippi Y."/>
            <person name="Lorenzon L."/>
            <person name="Mandel J.R."/>
            <person name="Marage G."/>
            <person name="Marchand G."/>
            <person name="Marquand E."/>
            <person name="Bret-Mestries E."/>
            <person name="Morien E."/>
            <person name="Nambeesan S."/>
            <person name="Nguyen T."/>
            <person name="Pegot-Espagnet P."/>
            <person name="Pouilly N."/>
            <person name="Raftis F."/>
            <person name="Sallet E."/>
            <person name="Schiex T."/>
            <person name="Thomas J."/>
            <person name="Vandecasteele C."/>
            <person name="Vares D."/>
            <person name="Vear F."/>
            <person name="Vautrin S."/>
            <person name="Crespi M."/>
            <person name="Mangin B."/>
            <person name="Burke J.M."/>
            <person name="Salse J."/>
            <person name="Munos S."/>
            <person name="Vincourt P."/>
            <person name="Rieseberg L.H."/>
            <person name="Langlade N.B."/>
        </authorList>
    </citation>
    <scope>NUCLEOTIDE SEQUENCE [LARGE SCALE GENOMIC DNA]</scope>
    <source>
        <strain evidence="4">cv. SF193</strain>
        <tissue evidence="2">Leaves</tissue>
    </source>
</reference>
<dbReference type="EMBL" id="MNCJ02000316">
    <property type="protein sequence ID" value="KAF5823362.1"/>
    <property type="molecule type" value="Genomic_DNA"/>
</dbReference>
<keyword evidence="4" id="KW-1185">Reference proteome</keyword>
<dbReference type="AlphaFoldDB" id="A0A251VR21"/>
<sequence>MMIFKGKNGRKGGYRYAFIVKILIKTMKLCMLHRWRYIRFEFENMWEKKLVPKDVKEGQFAVVADKCEEPKRFVVELSCLTNPDFLKLLKKAGEEYEFKHDGAIAIPCEPHELQKILLEMKEK</sequence>
<dbReference type="PANTHER" id="PTHR31374">
    <property type="entry name" value="AUXIN-INDUCED PROTEIN-LIKE-RELATED"/>
    <property type="match status" value="1"/>
</dbReference>
<name>A0A251VR21_HELAN</name>
<dbReference type="FunCoup" id="A0A251VR21">
    <property type="interactions" value="300"/>
</dbReference>
<dbReference type="GO" id="GO:0009733">
    <property type="term" value="P:response to auxin"/>
    <property type="evidence" value="ECO:0007669"/>
    <property type="project" value="InterPro"/>
</dbReference>
<dbReference type="Gramene" id="mRNA:HanXRQr2_Chr01g0037541">
    <property type="protein sequence ID" value="CDS:HanXRQr2_Chr01g0037541.1"/>
    <property type="gene ID" value="HanXRQr2_Chr01g0037541"/>
</dbReference>
<dbReference type="PANTHER" id="PTHR31374:SF264">
    <property type="entry name" value="AUXIN-RESPONSIVE PROTEIN SAUR36-LIKE"/>
    <property type="match status" value="1"/>
</dbReference>
<protein>
    <submittedName>
        <fullName evidence="2 3">Small auxin-up RNA</fullName>
    </submittedName>
</protein>
<proteinExistence type="inferred from homology"/>
<dbReference type="EMBL" id="CM007890">
    <property type="protein sequence ID" value="OTG38037.1"/>
    <property type="molecule type" value="Genomic_DNA"/>
</dbReference>
<dbReference type="Proteomes" id="UP000215914">
    <property type="component" value="Chromosome 1"/>
</dbReference>
<organism evidence="3 4">
    <name type="scientific">Helianthus annuus</name>
    <name type="common">Common sunflower</name>
    <dbReference type="NCBI Taxonomy" id="4232"/>
    <lineage>
        <taxon>Eukaryota</taxon>
        <taxon>Viridiplantae</taxon>
        <taxon>Streptophyta</taxon>
        <taxon>Embryophyta</taxon>
        <taxon>Tracheophyta</taxon>
        <taxon>Spermatophyta</taxon>
        <taxon>Magnoliopsida</taxon>
        <taxon>eudicotyledons</taxon>
        <taxon>Gunneridae</taxon>
        <taxon>Pentapetalae</taxon>
        <taxon>asterids</taxon>
        <taxon>campanulids</taxon>
        <taxon>Asterales</taxon>
        <taxon>Asteraceae</taxon>
        <taxon>Asteroideae</taxon>
        <taxon>Heliantheae alliance</taxon>
        <taxon>Heliantheae</taxon>
        <taxon>Helianthus</taxon>
    </lineage>
</organism>
<dbReference type="Pfam" id="PF02519">
    <property type="entry name" value="Auxin_inducible"/>
    <property type="match status" value="1"/>
</dbReference>
<evidence type="ECO:0000313" key="2">
    <source>
        <dbReference type="EMBL" id="KAF5823362.1"/>
    </source>
</evidence>
<reference evidence="2" key="3">
    <citation type="submission" date="2020-06" db="EMBL/GenBank/DDBJ databases">
        <title>Helianthus annuus Genome sequencing and assembly Release 2.</title>
        <authorList>
            <person name="Gouzy J."/>
            <person name="Langlade N."/>
            <person name="Munos S."/>
        </authorList>
    </citation>
    <scope>NUCLEOTIDE SEQUENCE</scope>
    <source>
        <tissue evidence="2">Leaves</tissue>
    </source>
</reference>
<reference evidence="3" key="2">
    <citation type="submission" date="2017-02" db="EMBL/GenBank/DDBJ databases">
        <title>Sunflower complete genome.</title>
        <authorList>
            <person name="Langlade N."/>
            <person name="Munos S."/>
        </authorList>
    </citation>
    <scope>NUCLEOTIDE SEQUENCE [LARGE SCALE GENOMIC DNA]</scope>
    <source>
        <tissue evidence="3">Leaves</tissue>
    </source>
</reference>